<name>A0A4R8DNK2_9BACT</name>
<gene>
    <name evidence="2" type="ORF">EDB95_0621</name>
</gene>
<dbReference type="EMBL" id="SODV01000001">
    <property type="protein sequence ID" value="TDW99611.1"/>
    <property type="molecule type" value="Genomic_DNA"/>
</dbReference>
<dbReference type="Gene3D" id="3.40.50.300">
    <property type="entry name" value="P-loop containing nucleotide triphosphate hydrolases"/>
    <property type="match status" value="1"/>
</dbReference>
<reference evidence="2 3" key="1">
    <citation type="submission" date="2019-03" db="EMBL/GenBank/DDBJ databases">
        <title>Genomic Encyclopedia of Type Strains, Phase IV (KMG-IV): sequencing the most valuable type-strain genomes for metagenomic binning, comparative biology and taxonomic classification.</title>
        <authorList>
            <person name="Goeker M."/>
        </authorList>
    </citation>
    <scope>NUCLEOTIDE SEQUENCE [LARGE SCALE GENOMIC DNA]</scope>
    <source>
        <strain evidence="2 3">DSM 100059</strain>
    </source>
</reference>
<dbReference type="InterPro" id="IPR027417">
    <property type="entry name" value="P-loop_NTPase"/>
</dbReference>
<comment type="caution">
    <text evidence="2">The sequence shown here is derived from an EMBL/GenBank/DDBJ whole genome shotgun (WGS) entry which is preliminary data.</text>
</comment>
<feature type="domain" description="AAA" evidence="1">
    <location>
        <begin position="1"/>
        <end position="155"/>
    </location>
</feature>
<dbReference type="InterPro" id="IPR025669">
    <property type="entry name" value="AAA_dom"/>
</dbReference>
<dbReference type="SUPFAM" id="SSF52540">
    <property type="entry name" value="P-loop containing nucleoside triphosphate hydrolases"/>
    <property type="match status" value="1"/>
</dbReference>
<dbReference type="InterPro" id="IPR050678">
    <property type="entry name" value="DNA_Partitioning_ATPase"/>
</dbReference>
<organism evidence="2 3">
    <name type="scientific">Dinghuibacter silviterrae</name>
    <dbReference type="NCBI Taxonomy" id="1539049"/>
    <lineage>
        <taxon>Bacteria</taxon>
        <taxon>Pseudomonadati</taxon>
        <taxon>Bacteroidota</taxon>
        <taxon>Chitinophagia</taxon>
        <taxon>Chitinophagales</taxon>
        <taxon>Chitinophagaceae</taxon>
        <taxon>Dinghuibacter</taxon>
    </lineage>
</organism>
<dbReference type="Pfam" id="PF13614">
    <property type="entry name" value="AAA_31"/>
    <property type="match status" value="1"/>
</dbReference>
<dbReference type="CDD" id="cd02042">
    <property type="entry name" value="ParAB_family"/>
    <property type="match status" value="1"/>
</dbReference>
<dbReference type="RefSeq" id="WP_133990455.1">
    <property type="nucleotide sequence ID" value="NZ_SODV01000001.1"/>
</dbReference>
<keyword evidence="3" id="KW-1185">Reference proteome</keyword>
<sequence length="246" mass="28120">MTTIALYNLKGGVGKTACCVNFAYLSALDGYKTLLWDLDPQGSTTFYYQVKPKLKGGIKNFITQASDLEEAVMNTDYDHLDIIPADQSAKSLDVMIEEMKHSRKKLKNVIHTFKKDYDFVFMDCPPGLSVLAENIVMAADIILMPVIPTTLSARTYEMVKSFFKEKELDPAKLTCFFTMVDLRKNLHNEIMETLYKDKHFFQSYIPYLSDVEKMGIYQAPVEVFARSSYAAQCYRDLWAEIKEGVL</sequence>
<dbReference type="Proteomes" id="UP000294498">
    <property type="component" value="Unassembled WGS sequence"/>
</dbReference>
<dbReference type="OrthoDB" id="9815116at2"/>
<dbReference type="AlphaFoldDB" id="A0A4R8DNK2"/>
<evidence type="ECO:0000313" key="3">
    <source>
        <dbReference type="Proteomes" id="UP000294498"/>
    </source>
</evidence>
<proteinExistence type="predicted"/>
<accession>A0A4R8DNK2</accession>
<dbReference type="PANTHER" id="PTHR13696">
    <property type="entry name" value="P-LOOP CONTAINING NUCLEOSIDE TRIPHOSPHATE HYDROLASE"/>
    <property type="match status" value="1"/>
</dbReference>
<protein>
    <submittedName>
        <fullName evidence="2">Cellulose biosynthesis protein BcsQ</fullName>
    </submittedName>
</protein>
<evidence type="ECO:0000313" key="2">
    <source>
        <dbReference type="EMBL" id="TDW99611.1"/>
    </source>
</evidence>
<evidence type="ECO:0000259" key="1">
    <source>
        <dbReference type="Pfam" id="PF13614"/>
    </source>
</evidence>
<dbReference type="PANTHER" id="PTHR13696:SF52">
    <property type="entry name" value="PARA FAMILY PROTEIN CT_582"/>
    <property type="match status" value="1"/>
</dbReference>